<dbReference type="UniPathway" id="UPA00694"/>
<keyword evidence="1" id="KW-0973">c-di-GMP</keyword>
<dbReference type="Pfam" id="PF03170">
    <property type="entry name" value="BcsB"/>
    <property type="match status" value="1"/>
</dbReference>
<feature type="region of interest" description="Disordered" evidence="2">
    <location>
        <begin position="768"/>
        <end position="844"/>
    </location>
</feature>
<evidence type="ECO:0000256" key="2">
    <source>
        <dbReference type="SAM" id="MobiDB-lite"/>
    </source>
</evidence>
<dbReference type="GO" id="GO:0030244">
    <property type="term" value="P:cellulose biosynthetic process"/>
    <property type="evidence" value="ECO:0007669"/>
    <property type="project" value="UniProtKB-KW"/>
</dbReference>
<protein>
    <recommendedName>
        <fullName evidence="1">Cyclic di-GMP-binding protein</fullName>
    </recommendedName>
    <alternativeName>
        <fullName evidence="1">Cellulose synthase regulatory subunit</fullName>
    </alternativeName>
</protein>
<feature type="transmembrane region" description="Helical" evidence="1">
    <location>
        <begin position="741"/>
        <end position="761"/>
    </location>
</feature>
<comment type="subunit">
    <text evidence="1">Tightly associated with the cellulose synthase catalytic subunit.</text>
</comment>
<dbReference type="STRING" id="416943.SAMN05445871_2366"/>
<evidence type="ECO:0000313" key="3">
    <source>
        <dbReference type="EMBL" id="SEL90727.1"/>
    </source>
</evidence>
<reference evidence="4" key="1">
    <citation type="submission" date="2016-10" db="EMBL/GenBank/DDBJ databases">
        <authorList>
            <person name="Varghese N."/>
            <person name="Submissions S."/>
        </authorList>
    </citation>
    <scope>NUCLEOTIDE SEQUENCE [LARGE SCALE GENOMIC DNA]</scope>
    <source>
        <strain evidence="4">LMG 26416</strain>
    </source>
</reference>
<name>A0A1H7U3B5_9BURK</name>
<sequence length="844" mass="85129">MGHKDVTSNLTAPRRAFERVVPAVGDMRIAAACARPRARRTTFRAVFSTVFAVLAAILTMPAAHAAPGDLAAAFAQLGAGRVESRTVSLADLGVREPILLRAPDASQELYFPVPLGLPVSNATLQLDGGYLHGDGGRTTFVLSLDGSPVLARSVTDAQGDGAVNIGVDGSPRPSGFVRVGVQWSSVIDDNVCADQTAIGNLWRIAPTSRLTYQYDTSAIGDVRGAWSALPPKPVVAVGGGRLGAPAYDVAWRVESLLMRAGAEPVVQVVPAVGDTVSLAGASVPAALQAVPAFAALASGGQHRLANPAELGALVALAPAGAFAPNVVIADDALRARLGEAFDALRAEVAGVSPDAAAAFDAWRSGAAGPLGGGAPVAGDVGVARLGGQPVVVVGDTAGVAALSRTWTPLDVSNRLVVHALDRAPNLSAGGDTDRLALSLVGGAPRTLDVLTSASWDATFDLAAVSGNGKVPRAVVLDLAAAAASVRNAQTASIFFNGVLIGSRLLSTDGRPQRVSAAIPGYALGSVNQLRVLFQRQPEGGCQPRAAGYPAAVLPGSHLVLGEGRLEDNFTGMIVRYAQSASLLVPDAYLANPADSLPRVARLANAVGIAPTRATLAVVAGGQAAQPAGPFLAADVAVTDLSGPATFDGGRLTIKGRSGAPLADLAGLTRLGVLEVVHSGGTTGVLYRTVGAAAPVLPATLQLLSGDIVVVDATGALKSFDTQRPGGVPPEDRQRAWLTQHWSAWGMPALAIVVLLLLIFAANAARRRRREKNGGPGEPPPASGSSGSSASSAPPPPPGPDGGAATRGAAESSGSPAEPGAPGTSGKPGKPGEGPPDTPPHDRQG</sequence>
<dbReference type="Gene3D" id="2.60.120.260">
    <property type="entry name" value="Galactose-binding domain-like"/>
    <property type="match status" value="1"/>
</dbReference>
<feature type="compositionally biased region" description="Low complexity" evidence="2">
    <location>
        <begin position="782"/>
        <end position="791"/>
    </location>
</feature>
<gene>
    <name evidence="3" type="ORF">SAMN05192542_11784</name>
</gene>
<dbReference type="EMBL" id="FOAJ01000017">
    <property type="protein sequence ID" value="SEL90727.1"/>
    <property type="molecule type" value="Genomic_DNA"/>
</dbReference>
<keyword evidence="1" id="KW-0135">Cellulose biosynthesis</keyword>
<feature type="transmembrane region" description="Helical" evidence="1">
    <location>
        <begin position="45"/>
        <end position="63"/>
    </location>
</feature>
<comment type="caution">
    <text evidence="1">Lacks conserved residue(s) required for the propagation of feature annotation.</text>
</comment>
<evidence type="ECO:0000256" key="1">
    <source>
        <dbReference type="RuleBase" id="RU365021"/>
    </source>
</evidence>
<dbReference type="GO" id="GO:0006011">
    <property type="term" value="P:UDP-alpha-D-glucose metabolic process"/>
    <property type="evidence" value="ECO:0007669"/>
    <property type="project" value="InterPro"/>
</dbReference>
<keyword evidence="1" id="KW-1133">Transmembrane helix</keyword>
<accession>A0A1H7U3B5</accession>
<organism evidence="3 4">
    <name type="scientific">Paraburkholderia caballeronis</name>
    <dbReference type="NCBI Taxonomy" id="416943"/>
    <lineage>
        <taxon>Bacteria</taxon>
        <taxon>Pseudomonadati</taxon>
        <taxon>Pseudomonadota</taxon>
        <taxon>Betaproteobacteria</taxon>
        <taxon>Burkholderiales</taxon>
        <taxon>Burkholderiaceae</taxon>
        <taxon>Paraburkholderia</taxon>
    </lineage>
</organism>
<dbReference type="AlphaFoldDB" id="A0A1H7U3B5"/>
<keyword evidence="1" id="KW-1003">Cell membrane</keyword>
<comment type="similarity">
    <text evidence="1">Belongs to the AcsB/BcsB family.</text>
</comment>
<keyword evidence="1" id="KW-0472">Membrane</keyword>
<evidence type="ECO:0000313" key="4">
    <source>
        <dbReference type="Proteomes" id="UP000199120"/>
    </source>
</evidence>
<proteinExistence type="inferred from homology"/>
<dbReference type="Proteomes" id="UP000199120">
    <property type="component" value="Unassembled WGS sequence"/>
</dbReference>
<dbReference type="GO" id="GO:0005886">
    <property type="term" value="C:plasma membrane"/>
    <property type="evidence" value="ECO:0007669"/>
    <property type="project" value="UniProtKB-SubCell"/>
</dbReference>
<keyword evidence="1" id="KW-0997">Cell inner membrane</keyword>
<keyword evidence="1" id="KW-0812">Transmembrane</keyword>
<keyword evidence="4" id="KW-1185">Reference proteome</keyword>
<comment type="function">
    <text evidence="1">Binds the cellulose synthase activator, bis-(3'-5') cyclic diguanylic acid (c-di-GMP).</text>
</comment>
<comment type="subcellular location">
    <subcellularLocation>
        <location evidence="1">Cell inner membrane</location>
    </subcellularLocation>
</comment>
<comment type="pathway">
    <text evidence="1">Glycan metabolism; bacterial cellulose biosynthesis.</text>
</comment>
<dbReference type="InterPro" id="IPR018513">
    <property type="entry name" value="Cell_synthase_bac"/>
</dbReference>